<dbReference type="InterPro" id="IPR007694">
    <property type="entry name" value="DNA_helicase_DnaB-like_C"/>
</dbReference>
<name>A0A1W1D0Z7_9ZZZZ</name>
<evidence type="ECO:0000256" key="8">
    <source>
        <dbReference type="ARBA" id="ARBA00023235"/>
    </source>
</evidence>
<dbReference type="InterPro" id="IPR003586">
    <property type="entry name" value="Hint_dom_C"/>
</dbReference>
<evidence type="ECO:0000256" key="4">
    <source>
        <dbReference type="ARBA" id="ARBA00022813"/>
    </source>
</evidence>
<dbReference type="GO" id="GO:0003678">
    <property type="term" value="F:DNA helicase activity"/>
    <property type="evidence" value="ECO:0007669"/>
    <property type="project" value="InterPro"/>
</dbReference>
<keyword evidence="1" id="KW-0235">DNA replication</keyword>
<dbReference type="Gene3D" id="3.10.28.10">
    <property type="entry name" value="Homing endonucleases"/>
    <property type="match status" value="1"/>
</dbReference>
<dbReference type="GO" id="GO:0003677">
    <property type="term" value="F:DNA binding"/>
    <property type="evidence" value="ECO:0007669"/>
    <property type="project" value="UniProtKB-KW"/>
</dbReference>
<gene>
    <name evidence="12" type="ORF">MNB_SV-13-1891</name>
</gene>
<organism evidence="12">
    <name type="scientific">hydrothermal vent metagenome</name>
    <dbReference type="NCBI Taxonomy" id="652676"/>
    <lineage>
        <taxon>unclassified sequences</taxon>
        <taxon>metagenomes</taxon>
        <taxon>ecological metagenomes</taxon>
    </lineage>
</organism>
<proteinExistence type="predicted"/>
<dbReference type="SUPFAM" id="SSF55608">
    <property type="entry name" value="Homing endonucleases"/>
    <property type="match status" value="1"/>
</dbReference>
<dbReference type="CDD" id="cd00081">
    <property type="entry name" value="Hint"/>
    <property type="match status" value="1"/>
</dbReference>
<dbReference type="GO" id="GO:0004519">
    <property type="term" value="F:endonuclease activity"/>
    <property type="evidence" value="ECO:0007669"/>
    <property type="project" value="InterPro"/>
</dbReference>
<dbReference type="PRINTS" id="PR00379">
    <property type="entry name" value="INTEIN"/>
</dbReference>
<feature type="domain" description="DOD-type homing endonuclease" evidence="10">
    <location>
        <begin position="17"/>
        <end position="166"/>
    </location>
</feature>
<dbReference type="Pfam" id="PF03796">
    <property type="entry name" value="DnaB_C"/>
    <property type="match status" value="1"/>
</dbReference>
<dbReference type="GO" id="GO:0005829">
    <property type="term" value="C:cytosol"/>
    <property type="evidence" value="ECO:0007669"/>
    <property type="project" value="TreeGrafter"/>
</dbReference>
<evidence type="ECO:0000256" key="2">
    <source>
        <dbReference type="ARBA" id="ARBA00022741"/>
    </source>
</evidence>
<dbReference type="Gene3D" id="2.170.16.10">
    <property type="entry name" value="Hedgehog/Intein (Hint) domain"/>
    <property type="match status" value="1"/>
</dbReference>
<evidence type="ECO:0000259" key="10">
    <source>
        <dbReference type="PROSITE" id="PS50819"/>
    </source>
</evidence>
<dbReference type="GO" id="GO:0005524">
    <property type="term" value="F:ATP binding"/>
    <property type="evidence" value="ECO:0007669"/>
    <property type="project" value="UniProtKB-KW"/>
</dbReference>
<dbReference type="PANTHER" id="PTHR30153">
    <property type="entry name" value="REPLICATIVE DNA HELICASE DNAB"/>
    <property type="match status" value="1"/>
</dbReference>
<keyword evidence="3 12" id="KW-0347">Helicase</keyword>
<keyword evidence="4" id="KW-0068">Autocatalytic cleavage</keyword>
<sequence>MDMNVRANRMSDNELILLAHLLGDGCILPKQPYHYTNEDKENIIIVKKVAKKLFDIDARIVSQENYWHVYLTSPYALGHHKKHPITLWYERLGLSRVRSYEKKIADAVFMCDDKAIALFLHHLWATDGSISTYQAKNKSKNIQVYYASTSEVLAKQVQSLLLRLGIISTVSSIPQDKKDKTYRPSYHVRVQGKENLILFIREVNAFGQRGKQKEKYLEILEKIKTNPNNGCIDKSAWQSFIKKAKDKQNISWRAFAKHLNMSYCGSSLFKSSISGERMQKIASFLKDKKVQNLAYSDIYWDEIISIEKKEKVKTYDLTVDKVHNFVANDIIVHNSIEQDADIVMFVYRDDVYREAMEKEKEMKAKADGKEYKSEFAKKSEEDAEIIIGKQRNGPTGTVELVFQKNYTRFVDKSFAPAFEIEYDDTNIPMQDDMMNNRIPDYEMPQI</sequence>
<evidence type="ECO:0000313" key="12">
    <source>
        <dbReference type="EMBL" id="SFV71683.1"/>
    </source>
</evidence>
<accession>A0A1W1D0Z7</accession>
<evidence type="ECO:0000256" key="1">
    <source>
        <dbReference type="ARBA" id="ARBA00022705"/>
    </source>
</evidence>
<evidence type="ECO:0000256" key="6">
    <source>
        <dbReference type="ARBA" id="ARBA00023000"/>
    </source>
</evidence>
<dbReference type="NCBIfam" id="TIGR01443">
    <property type="entry name" value="intein_Cterm"/>
    <property type="match status" value="1"/>
</dbReference>
<dbReference type="SUPFAM" id="SSF51294">
    <property type="entry name" value="Hedgehog/intein (Hint) domain"/>
    <property type="match status" value="1"/>
</dbReference>
<keyword evidence="7" id="KW-0238">DNA-binding</keyword>
<dbReference type="GO" id="GO:0006260">
    <property type="term" value="P:DNA replication"/>
    <property type="evidence" value="ECO:0007669"/>
    <property type="project" value="UniProtKB-KW"/>
</dbReference>
<evidence type="ECO:0000256" key="9">
    <source>
        <dbReference type="ARBA" id="ARBA00045002"/>
    </source>
</evidence>
<dbReference type="GO" id="GO:0016539">
    <property type="term" value="P:intein-mediated protein splicing"/>
    <property type="evidence" value="ECO:0007669"/>
    <property type="project" value="InterPro"/>
</dbReference>
<evidence type="ECO:0000259" key="11">
    <source>
        <dbReference type="PROSITE" id="PS51199"/>
    </source>
</evidence>
<keyword evidence="2" id="KW-0547">Nucleotide-binding</keyword>
<dbReference type="InterPro" id="IPR004860">
    <property type="entry name" value="LAGLIDADG_dom"/>
</dbReference>
<evidence type="ECO:0000256" key="5">
    <source>
        <dbReference type="ARBA" id="ARBA00022840"/>
    </source>
</evidence>
<keyword evidence="5" id="KW-0067">ATP-binding</keyword>
<dbReference type="AlphaFoldDB" id="A0A1W1D0Z7"/>
<dbReference type="SMART" id="SM00305">
    <property type="entry name" value="HintC"/>
    <property type="match status" value="1"/>
</dbReference>
<dbReference type="Pfam" id="PF14528">
    <property type="entry name" value="LAGLIDADG_3"/>
    <property type="match status" value="1"/>
</dbReference>
<dbReference type="PANTHER" id="PTHR30153:SF2">
    <property type="entry name" value="REPLICATIVE DNA HELICASE"/>
    <property type="match status" value="1"/>
</dbReference>
<keyword evidence="8" id="KW-0413">Isomerase</keyword>
<evidence type="ECO:0000256" key="7">
    <source>
        <dbReference type="ARBA" id="ARBA00023125"/>
    </source>
</evidence>
<dbReference type="InterPro" id="IPR027434">
    <property type="entry name" value="Homing_endonucl"/>
</dbReference>
<protein>
    <recommendedName>
        <fullName evidence="9">DNA 5'-3' helicase DnaB</fullName>
    </recommendedName>
</protein>
<dbReference type="PROSITE" id="PS50818">
    <property type="entry name" value="INTEIN_C_TER"/>
    <property type="match status" value="1"/>
</dbReference>
<dbReference type="InterPro" id="IPR004042">
    <property type="entry name" value="Intein_endonuc_central"/>
</dbReference>
<dbReference type="InterPro" id="IPR036844">
    <property type="entry name" value="Hint_dom_sf"/>
</dbReference>
<dbReference type="PROSITE" id="PS51199">
    <property type="entry name" value="SF4_HELICASE"/>
    <property type="match status" value="1"/>
</dbReference>
<dbReference type="GO" id="GO:0016787">
    <property type="term" value="F:hydrolase activity"/>
    <property type="evidence" value="ECO:0007669"/>
    <property type="project" value="UniProtKB-KW"/>
</dbReference>
<evidence type="ECO:0000256" key="3">
    <source>
        <dbReference type="ARBA" id="ARBA00022806"/>
    </source>
</evidence>
<reference evidence="12" key="1">
    <citation type="submission" date="2016-10" db="EMBL/GenBank/DDBJ databases">
        <authorList>
            <person name="de Groot N.N."/>
        </authorList>
    </citation>
    <scope>NUCLEOTIDE SEQUENCE</scope>
</reference>
<keyword evidence="6" id="KW-0651">Protein splicing</keyword>
<keyword evidence="12" id="KW-0378">Hydrolase</keyword>
<dbReference type="InterPro" id="IPR030934">
    <property type="entry name" value="Intein_C"/>
</dbReference>
<dbReference type="InterPro" id="IPR006142">
    <property type="entry name" value="INTEIN"/>
</dbReference>
<dbReference type="PROSITE" id="PS50819">
    <property type="entry name" value="INTEIN_ENDONUCLEASE"/>
    <property type="match status" value="1"/>
</dbReference>
<feature type="domain" description="SF4 helicase" evidence="11">
    <location>
        <begin position="335"/>
        <end position="416"/>
    </location>
</feature>
<dbReference type="EMBL" id="FPHM01000294">
    <property type="protein sequence ID" value="SFV71683.1"/>
    <property type="molecule type" value="Genomic_DNA"/>
</dbReference>